<accession>A0A061RRY1</accession>
<dbReference type="EMBL" id="GBEZ01012419">
    <property type="protein sequence ID" value="JAC73465.1"/>
    <property type="molecule type" value="Transcribed_RNA"/>
</dbReference>
<name>A0A061RRY1_9CHLO</name>
<feature type="region of interest" description="Disordered" evidence="1">
    <location>
        <begin position="66"/>
        <end position="89"/>
    </location>
</feature>
<reference evidence="2" key="1">
    <citation type="submission" date="2014-05" db="EMBL/GenBank/DDBJ databases">
        <title>The transcriptome of the halophilic microalga Tetraselmis sp. GSL018 isolated from the Great Salt Lake, Utah.</title>
        <authorList>
            <person name="Jinkerson R.E."/>
            <person name="D'Adamo S."/>
            <person name="Posewitz M.C."/>
        </authorList>
    </citation>
    <scope>NUCLEOTIDE SEQUENCE</scope>
    <source>
        <strain evidence="2">GSL018</strain>
    </source>
</reference>
<protein>
    <submittedName>
        <fullName evidence="2">Uncharacterized protein</fullName>
    </submittedName>
</protein>
<gene>
    <name evidence="2" type="ORF">TSPGSL018_28819</name>
</gene>
<evidence type="ECO:0000313" key="2">
    <source>
        <dbReference type="EMBL" id="JAC73465.1"/>
    </source>
</evidence>
<sequence length="89" mass="8997">MSRSRTASIGQTQIRPPSPTISSSIAHSKLPLATIPAASPDPRAPLCPLACESKLGAPLLSYVRPVSAGQKRPEGEGGAGGESQAGKPP</sequence>
<proteinExistence type="predicted"/>
<feature type="region of interest" description="Disordered" evidence="1">
    <location>
        <begin position="1"/>
        <end position="26"/>
    </location>
</feature>
<feature type="compositionally biased region" description="Polar residues" evidence="1">
    <location>
        <begin position="1"/>
        <end position="13"/>
    </location>
</feature>
<evidence type="ECO:0000256" key="1">
    <source>
        <dbReference type="SAM" id="MobiDB-lite"/>
    </source>
</evidence>
<dbReference type="AlphaFoldDB" id="A0A061RRY1"/>
<organism evidence="2">
    <name type="scientific">Tetraselmis sp. GSL018</name>
    <dbReference type="NCBI Taxonomy" id="582737"/>
    <lineage>
        <taxon>Eukaryota</taxon>
        <taxon>Viridiplantae</taxon>
        <taxon>Chlorophyta</taxon>
        <taxon>core chlorophytes</taxon>
        <taxon>Chlorodendrophyceae</taxon>
        <taxon>Chlorodendrales</taxon>
        <taxon>Chlorodendraceae</taxon>
        <taxon>Tetraselmis</taxon>
    </lineage>
</organism>